<dbReference type="InterPro" id="IPR008538">
    <property type="entry name" value="Uma2"/>
</dbReference>
<dbReference type="STRING" id="1920490.GCA_001895925_02154"/>
<dbReference type="Gene3D" id="3.90.1570.10">
    <property type="entry name" value="tt1808, chain A"/>
    <property type="match status" value="1"/>
</dbReference>
<organism evidence="3 4">
    <name type="scientific">Phormidesmis priestleyi ULC007</name>
    <dbReference type="NCBI Taxonomy" id="1920490"/>
    <lineage>
        <taxon>Bacteria</taxon>
        <taxon>Bacillati</taxon>
        <taxon>Cyanobacteriota</taxon>
        <taxon>Cyanophyceae</taxon>
        <taxon>Leptolyngbyales</taxon>
        <taxon>Leptolyngbyaceae</taxon>
        <taxon>Phormidesmis</taxon>
    </lineage>
</organism>
<dbReference type="PANTHER" id="PTHR33352:SF3">
    <property type="entry name" value="SLR1612 PROTEIN"/>
    <property type="match status" value="1"/>
</dbReference>
<keyword evidence="3" id="KW-0255">Endonuclease</keyword>
<name>A0A2T1DLK0_9CYAN</name>
<dbReference type="PANTHER" id="PTHR33352">
    <property type="entry name" value="SLR1095 PROTEIN"/>
    <property type="match status" value="1"/>
</dbReference>
<sequence>MLQHNPLQLPSAEDLPETDHTPVDSELQILVPSLLAAILTWYWQKRTDWFWGINLGIYYIPKAPAIVPDGFLSLGVDRVKSPKGRLSYVVWEENNVVPLLVLEFVSKTYGNEYDTKKVDYARMGVLYYVVYNPEYSQRDRYEPLEVYRLIDKDYVLQPGDPVWIPEMGLAIGREQGSYRGWAREWLYWYDPQGNRLPSPEEVAQRLAAKLKEMGIDPDLL</sequence>
<keyword evidence="4" id="KW-1185">Reference proteome</keyword>
<dbReference type="Pfam" id="PF05685">
    <property type="entry name" value="Uma2"/>
    <property type="match status" value="1"/>
</dbReference>
<proteinExistence type="predicted"/>
<evidence type="ECO:0000256" key="1">
    <source>
        <dbReference type="SAM" id="MobiDB-lite"/>
    </source>
</evidence>
<dbReference type="GO" id="GO:0004519">
    <property type="term" value="F:endonuclease activity"/>
    <property type="evidence" value="ECO:0007669"/>
    <property type="project" value="UniProtKB-KW"/>
</dbReference>
<dbReference type="EMBL" id="PVWG01000003">
    <property type="protein sequence ID" value="PSB21331.1"/>
    <property type="molecule type" value="Genomic_DNA"/>
</dbReference>
<evidence type="ECO:0000313" key="4">
    <source>
        <dbReference type="Proteomes" id="UP000238634"/>
    </source>
</evidence>
<feature type="domain" description="Putative restriction endonuclease" evidence="2">
    <location>
        <begin position="33"/>
        <end position="170"/>
    </location>
</feature>
<dbReference type="Proteomes" id="UP000238634">
    <property type="component" value="Unassembled WGS sequence"/>
</dbReference>
<dbReference type="OrthoDB" id="510080at2"/>
<protein>
    <submittedName>
        <fullName evidence="3">Uma2 family endonuclease</fullName>
    </submittedName>
</protein>
<keyword evidence="3" id="KW-0378">Hydrolase</keyword>
<reference evidence="3 4" key="2">
    <citation type="submission" date="2018-03" db="EMBL/GenBank/DDBJ databases">
        <title>The ancient ancestry and fast evolution of plastids.</title>
        <authorList>
            <person name="Moore K.R."/>
            <person name="Magnabosco C."/>
            <person name="Momper L."/>
            <person name="Gold D.A."/>
            <person name="Bosak T."/>
            <person name="Fournier G.P."/>
        </authorList>
    </citation>
    <scope>NUCLEOTIDE SEQUENCE [LARGE SCALE GENOMIC DNA]</scope>
    <source>
        <strain evidence="3 4">ULC007</strain>
    </source>
</reference>
<gene>
    <name evidence="3" type="ORF">C7B65_04280</name>
</gene>
<keyword evidence="3" id="KW-0540">Nuclease</keyword>
<dbReference type="InterPro" id="IPR012296">
    <property type="entry name" value="Nuclease_put_TT1808"/>
</dbReference>
<evidence type="ECO:0000259" key="2">
    <source>
        <dbReference type="Pfam" id="PF05685"/>
    </source>
</evidence>
<comment type="caution">
    <text evidence="3">The sequence shown here is derived from an EMBL/GenBank/DDBJ whole genome shotgun (WGS) entry which is preliminary data.</text>
</comment>
<dbReference type="AlphaFoldDB" id="A0A2T1DLK0"/>
<dbReference type="SUPFAM" id="SSF52980">
    <property type="entry name" value="Restriction endonuclease-like"/>
    <property type="match status" value="1"/>
</dbReference>
<accession>A0A2T1DLK0</accession>
<reference evidence="3 4" key="1">
    <citation type="submission" date="2018-02" db="EMBL/GenBank/DDBJ databases">
        <authorList>
            <person name="Cohen D.B."/>
            <person name="Kent A.D."/>
        </authorList>
    </citation>
    <scope>NUCLEOTIDE SEQUENCE [LARGE SCALE GENOMIC DNA]</scope>
    <source>
        <strain evidence="3 4">ULC007</strain>
    </source>
</reference>
<evidence type="ECO:0000313" key="3">
    <source>
        <dbReference type="EMBL" id="PSB21331.1"/>
    </source>
</evidence>
<dbReference type="InterPro" id="IPR011335">
    <property type="entry name" value="Restrct_endonuc-II-like"/>
</dbReference>
<feature type="region of interest" description="Disordered" evidence="1">
    <location>
        <begin position="1"/>
        <end position="20"/>
    </location>
</feature>